<dbReference type="EMBL" id="SNRY01000960">
    <property type="protein sequence ID" value="KAA6334794.1"/>
    <property type="molecule type" value="Genomic_DNA"/>
</dbReference>
<evidence type="ECO:0008006" key="2">
    <source>
        <dbReference type="Google" id="ProtNLM"/>
    </source>
</evidence>
<proteinExistence type="predicted"/>
<comment type="caution">
    <text evidence="1">The sequence shown here is derived from an EMBL/GenBank/DDBJ whole genome shotgun (WGS) entry which is preliminary data.</text>
</comment>
<dbReference type="AlphaFoldDB" id="A0A5J4RMI8"/>
<organism evidence="1">
    <name type="scientific">termite gut metagenome</name>
    <dbReference type="NCBI Taxonomy" id="433724"/>
    <lineage>
        <taxon>unclassified sequences</taxon>
        <taxon>metagenomes</taxon>
        <taxon>organismal metagenomes</taxon>
    </lineage>
</organism>
<sequence>MNKITLTVILLLALSSYLISCQDYESYSSDTDTDISVGKFDGTVLKYLSAEDTELKVRFDSMMLLIENIPGLKDSLTKPERDYTLIAIPDECFHTVISNLNTFRGKTNRGKNVYLTDFLIEPFMVIETIPPVPPATPEDGATYDTTYFDYRKDLENLICKYIFRGNYDTEAISEETISGLSLQSFKDYFMNMEYERQPASGLVHGGRRQLTFSDMKGSQLQEKWIRSAAQKVDVKANNGVVHVLSTGHEFGFDEFISNFQNYGNEIDAENKRKEAYQDEE</sequence>
<reference evidence="1" key="1">
    <citation type="submission" date="2019-03" db="EMBL/GenBank/DDBJ databases">
        <title>Single cell metagenomics reveals metabolic interactions within the superorganism composed of flagellate Streblomastix strix and complex community of Bacteroidetes bacteria on its surface.</title>
        <authorList>
            <person name="Treitli S.C."/>
            <person name="Kolisko M."/>
            <person name="Husnik F."/>
            <person name="Keeling P."/>
            <person name="Hampl V."/>
        </authorList>
    </citation>
    <scope>NUCLEOTIDE SEQUENCE</scope>
    <source>
        <strain evidence="1">STM</strain>
    </source>
</reference>
<evidence type="ECO:0000313" key="1">
    <source>
        <dbReference type="EMBL" id="KAA6334794.1"/>
    </source>
</evidence>
<gene>
    <name evidence="1" type="ORF">EZS27_016922</name>
</gene>
<name>A0A5J4RMI8_9ZZZZ</name>
<accession>A0A5J4RMI8</accession>
<protein>
    <recommendedName>
        <fullName evidence="2">FAS1 domain-containing protein</fullName>
    </recommendedName>
</protein>